<dbReference type="EMBL" id="JOSS01000084">
    <property type="protein sequence ID" value="KEO24649.1"/>
    <property type="molecule type" value="Genomic_DNA"/>
</dbReference>
<dbReference type="AlphaFoldDB" id="A0A836Z986"/>
<accession>A0A836Z986</accession>
<protein>
    <submittedName>
        <fullName evidence="1">Uncharacterized protein</fullName>
    </submittedName>
</protein>
<organism evidence="1 2">
    <name type="scientific">Escherichia coli 2-460-02_S1_C1</name>
    <dbReference type="NCBI Taxonomy" id="1444044"/>
    <lineage>
        <taxon>Bacteria</taxon>
        <taxon>Pseudomonadati</taxon>
        <taxon>Pseudomonadota</taxon>
        <taxon>Gammaproteobacteria</taxon>
        <taxon>Enterobacterales</taxon>
        <taxon>Enterobacteriaceae</taxon>
        <taxon>Escherichia</taxon>
    </lineage>
</organism>
<evidence type="ECO:0000313" key="2">
    <source>
        <dbReference type="Proteomes" id="UP000028038"/>
    </source>
</evidence>
<proteinExistence type="predicted"/>
<sequence>MSTRILKLVNHITRISLSWLLLQIAAKGYRWLLIRGCDIHRNNG</sequence>
<gene>
    <name evidence="1" type="ORF">AB05_5050</name>
</gene>
<dbReference type="Proteomes" id="UP000028038">
    <property type="component" value="Unassembled WGS sequence"/>
</dbReference>
<comment type="caution">
    <text evidence="1">The sequence shown here is derived from an EMBL/GenBank/DDBJ whole genome shotgun (WGS) entry which is preliminary data.</text>
</comment>
<evidence type="ECO:0000313" key="1">
    <source>
        <dbReference type="EMBL" id="KEO24649.1"/>
    </source>
</evidence>
<name>A0A836Z986_ECOLX</name>
<reference evidence="1 2" key="1">
    <citation type="submission" date="2014-06" db="EMBL/GenBank/DDBJ databases">
        <title>Genetic Variability of E. coli after antibiotic treatment.</title>
        <authorList>
            <person name="Silbergeld E."/>
            <person name="Coles C."/>
            <person name="Seidman J.C."/>
            <person name="You Y."/>
            <person name="George J."/>
            <person name="Nadendla S."/>
            <person name="Daugherty S.C."/>
            <person name="Nagaraj S."/>
            <person name="Ott S."/>
            <person name="Klega K."/>
            <person name="Rasko D."/>
        </authorList>
    </citation>
    <scope>NUCLEOTIDE SEQUENCE [LARGE SCALE GENOMIC DNA]</scope>
    <source>
        <strain evidence="1 2">2-460-02_S1_C1</strain>
    </source>
</reference>